<keyword evidence="2" id="KW-1185">Reference proteome</keyword>
<organism evidence="1 2">
    <name type="scientific">Helicostylum pulchrum</name>
    <dbReference type="NCBI Taxonomy" id="562976"/>
    <lineage>
        <taxon>Eukaryota</taxon>
        <taxon>Fungi</taxon>
        <taxon>Fungi incertae sedis</taxon>
        <taxon>Mucoromycota</taxon>
        <taxon>Mucoromycotina</taxon>
        <taxon>Mucoromycetes</taxon>
        <taxon>Mucorales</taxon>
        <taxon>Mucorineae</taxon>
        <taxon>Mucoraceae</taxon>
        <taxon>Helicostylum</taxon>
    </lineage>
</organism>
<evidence type="ECO:0000313" key="2">
    <source>
        <dbReference type="Proteomes" id="UP001476247"/>
    </source>
</evidence>
<protein>
    <submittedName>
        <fullName evidence="1">Uncharacterized protein</fullName>
    </submittedName>
</protein>
<name>A0ABP9XXN5_9FUNG</name>
<reference evidence="1 2" key="1">
    <citation type="submission" date="2024-04" db="EMBL/GenBank/DDBJ databases">
        <title>genome sequences of Mucor flavus KT1a and Helicostylum pulchrum KT1b strains isolation_sourced from the surface of a dry-aged beef.</title>
        <authorList>
            <person name="Toyotome T."/>
            <person name="Hosono M."/>
            <person name="Torimaru M."/>
            <person name="Fukuda K."/>
            <person name="Mikami N."/>
        </authorList>
    </citation>
    <scope>NUCLEOTIDE SEQUENCE [LARGE SCALE GENOMIC DNA]</scope>
    <source>
        <strain evidence="1 2">KT1b</strain>
    </source>
</reference>
<proteinExistence type="predicted"/>
<gene>
    <name evidence="1" type="ORF">HPULCUR_004897</name>
</gene>
<dbReference type="EMBL" id="BAABUJ010000013">
    <property type="protein sequence ID" value="GAA5799481.1"/>
    <property type="molecule type" value="Genomic_DNA"/>
</dbReference>
<evidence type="ECO:0000313" key="1">
    <source>
        <dbReference type="EMBL" id="GAA5799481.1"/>
    </source>
</evidence>
<sequence length="111" mass="12492">MEHVSKRGRKYGSPIQLGTESYNAYVKAVSDLCKAQKALGWNPNVENHFDGILSQLQQENVTASEGSSRAKPENTAEKVVNMDTSRTCSVQLSTIFREDLPEDISQYFKRH</sequence>
<comment type="caution">
    <text evidence="1">The sequence shown here is derived from an EMBL/GenBank/DDBJ whole genome shotgun (WGS) entry which is preliminary data.</text>
</comment>
<accession>A0ABP9XXN5</accession>
<dbReference type="Proteomes" id="UP001476247">
    <property type="component" value="Unassembled WGS sequence"/>
</dbReference>